<reference evidence="1 2" key="1">
    <citation type="submission" date="2015-01" db="EMBL/GenBank/DDBJ databases">
        <title>Evolution of Trichinella species and genotypes.</title>
        <authorList>
            <person name="Korhonen P.K."/>
            <person name="Edoardo P."/>
            <person name="Giuseppe L.R."/>
            <person name="Gasser R.B."/>
        </authorList>
    </citation>
    <scope>NUCLEOTIDE SEQUENCE [LARGE SCALE GENOMIC DNA]</scope>
    <source>
        <strain evidence="1">ISS1980</strain>
    </source>
</reference>
<sequence>MVSPNPALQRVAPQHRSLAGALPAPLFSGSVGVQNFVPAAPFSGWFLSPHQVGSALVQNRVLPRPSVGGFCPCIRWGQRWCRTLFCRALQWVFFVGAGTLSCRALQWVVFLVQNLALPRPSVGGFCPCIRWGQRWCRALFPAAPFSCLFFLWKPALFSESEHLSMNTNVH</sequence>
<keyword evidence="2" id="KW-1185">Reference proteome</keyword>
<dbReference type="EMBL" id="JYDO01000088">
    <property type="protein sequence ID" value="KRZ71835.1"/>
    <property type="molecule type" value="Genomic_DNA"/>
</dbReference>
<evidence type="ECO:0000313" key="2">
    <source>
        <dbReference type="Proteomes" id="UP000054843"/>
    </source>
</evidence>
<evidence type="ECO:0000313" key="1">
    <source>
        <dbReference type="EMBL" id="KRZ71835.1"/>
    </source>
</evidence>
<comment type="caution">
    <text evidence="1">The sequence shown here is derived from an EMBL/GenBank/DDBJ whole genome shotgun (WGS) entry which is preliminary data.</text>
</comment>
<proteinExistence type="predicted"/>
<gene>
    <name evidence="1" type="ORF">T10_12383</name>
</gene>
<dbReference type="Proteomes" id="UP000054843">
    <property type="component" value="Unassembled WGS sequence"/>
</dbReference>
<organism evidence="1 2">
    <name type="scientific">Trichinella papuae</name>
    <dbReference type="NCBI Taxonomy" id="268474"/>
    <lineage>
        <taxon>Eukaryota</taxon>
        <taxon>Metazoa</taxon>
        <taxon>Ecdysozoa</taxon>
        <taxon>Nematoda</taxon>
        <taxon>Enoplea</taxon>
        <taxon>Dorylaimia</taxon>
        <taxon>Trichinellida</taxon>
        <taxon>Trichinellidae</taxon>
        <taxon>Trichinella</taxon>
    </lineage>
</organism>
<dbReference type="AlphaFoldDB" id="A0A0V1MIY7"/>
<accession>A0A0V1MIY7</accession>
<name>A0A0V1MIY7_9BILA</name>
<protein>
    <submittedName>
        <fullName evidence="1">Uncharacterized protein</fullName>
    </submittedName>
</protein>